<sequence length="450" mass="48135">MTFHTESRGSQTATSTGSTTHTRYSTSRRGLFVRALVRLAEVWQALRAALGTALVWLRETVTPAGGLAALALLALPLGVVLGWTELIVAGVLAAALLLLAVPFLLGGKAYAVEFLVPVDRVVAGGEVRGTLDITNISRSFELPGRVDVPIGRGTTEIAVPLLRPGAHHRELVMIPTPRRGIIDIGPVTTLRTDPVGLLRREHAQAEVHRLYVHPVTVSIPSTSAGFVRDLEGNPTNRIVDADMSFHAIREYASGDAQRSIHWKSTAKTGQLMVRQYEESRRSRLVVVLSLQPADFHSEDEFEIAVSAAGSLGTRAIRDGRDLAVVASAQIQELARSSVHSIRSLPVVSTRALLDELSGVETAVSTMPIEDVCSLTGQAIPDVSIAIIVCGSAVTATRLRSLSLRFGPDVAVLAVRIDPLAVPSYRELAGVGVLTIAVLEDLRSLLARRAS</sequence>
<reference evidence="4 5" key="1">
    <citation type="journal article" date="2016" name="J. Biotechnol.">
        <title>First complete genome sequence of a species in the genus Microterricola, an extremophilic cold active enzyme producing bacterial strain ERGS5:02 isolated from Sikkim Himalaya.</title>
        <authorList>
            <person name="Himanshu"/>
            <person name="Swarnkar M.K."/>
            <person name="Singh D."/>
            <person name="Kumar R."/>
        </authorList>
    </citation>
    <scope>NUCLEOTIDE SEQUENCE [LARGE SCALE GENOMIC DNA]</scope>
    <source>
        <strain evidence="4 5">ERGS5:02</strain>
    </source>
</reference>
<dbReference type="KEGG" id="mvd:AWU67_00865"/>
<keyword evidence="2" id="KW-0472">Membrane</keyword>
<proteinExistence type="predicted"/>
<organism evidence="4 5">
    <name type="scientific">Microterricola viridarii</name>
    <dbReference type="NCBI Taxonomy" id="412690"/>
    <lineage>
        <taxon>Bacteria</taxon>
        <taxon>Bacillati</taxon>
        <taxon>Actinomycetota</taxon>
        <taxon>Actinomycetes</taxon>
        <taxon>Micrococcales</taxon>
        <taxon>Microbacteriaceae</taxon>
        <taxon>Microterricola</taxon>
    </lineage>
</organism>
<gene>
    <name evidence="4" type="ORF">AWU67_00865</name>
</gene>
<evidence type="ECO:0000259" key="3">
    <source>
        <dbReference type="Pfam" id="PF01882"/>
    </source>
</evidence>
<feature type="domain" description="DUF58" evidence="3">
    <location>
        <begin position="248"/>
        <end position="329"/>
    </location>
</feature>
<dbReference type="Pfam" id="PF01882">
    <property type="entry name" value="DUF58"/>
    <property type="match status" value="1"/>
</dbReference>
<evidence type="ECO:0000256" key="2">
    <source>
        <dbReference type="SAM" id="Phobius"/>
    </source>
</evidence>
<feature type="region of interest" description="Disordered" evidence="1">
    <location>
        <begin position="1"/>
        <end position="23"/>
    </location>
</feature>
<keyword evidence="2" id="KW-1133">Transmembrane helix</keyword>
<evidence type="ECO:0000313" key="4">
    <source>
        <dbReference type="EMBL" id="AMB57648.1"/>
    </source>
</evidence>
<dbReference type="OrthoDB" id="9812729at2"/>
<protein>
    <recommendedName>
        <fullName evidence="3">DUF58 domain-containing protein</fullName>
    </recommendedName>
</protein>
<dbReference type="Proteomes" id="UP000058305">
    <property type="component" value="Chromosome"/>
</dbReference>
<dbReference type="PANTHER" id="PTHR34351:SF1">
    <property type="entry name" value="SLR1927 PROTEIN"/>
    <property type="match status" value="1"/>
</dbReference>
<dbReference type="InterPro" id="IPR002881">
    <property type="entry name" value="DUF58"/>
</dbReference>
<dbReference type="PANTHER" id="PTHR34351">
    <property type="entry name" value="SLR1927 PROTEIN-RELATED"/>
    <property type="match status" value="1"/>
</dbReference>
<reference evidence="5" key="2">
    <citation type="submission" date="2016-01" db="EMBL/GenBank/DDBJ databases">
        <title>First complete genome sequence of a species in the genus Microterricola, an extremophilic cold active enzyme producing strain ERGS5:02 isolated from Sikkim Himalaya.</title>
        <authorList>
            <person name="Kumar R."/>
            <person name="Singh D."/>
            <person name="Swarnkar M.K."/>
        </authorList>
    </citation>
    <scope>NUCLEOTIDE SEQUENCE [LARGE SCALE GENOMIC DNA]</scope>
    <source>
        <strain evidence="5">ERGS5:02</strain>
    </source>
</reference>
<accession>A0A109QWB8</accession>
<feature type="compositionally biased region" description="Low complexity" evidence="1">
    <location>
        <begin position="8"/>
        <end position="23"/>
    </location>
</feature>
<keyword evidence="5" id="KW-1185">Reference proteome</keyword>
<dbReference type="EMBL" id="CP014145">
    <property type="protein sequence ID" value="AMB57648.1"/>
    <property type="molecule type" value="Genomic_DNA"/>
</dbReference>
<dbReference type="AlphaFoldDB" id="A0A109QWB8"/>
<dbReference type="RefSeq" id="WP_067225600.1">
    <property type="nucleotide sequence ID" value="NZ_CP014145.1"/>
</dbReference>
<feature type="transmembrane region" description="Helical" evidence="2">
    <location>
        <begin position="86"/>
        <end position="105"/>
    </location>
</feature>
<evidence type="ECO:0000256" key="1">
    <source>
        <dbReference type="SAM" id="MobiDB-lite"/>
    </source>
</evidence>
<evidence type="ECO:0000313" key="5">
    <source>
        <dbReference type="Proteomes" id="UP000058305"/>
    </source>
</evidence>
<keyword evidence="2" id="KW-0812">Transmembrane</keyword>
<feature type="transmembrane region" description="Helical" evidence="2">
    <location>
        <begin position="63"/>
        <end position="81"/>
    </location>
</feature>
<name>A0A109QWB8_9MICO</name>